<evidence type="ECO:0000256" key="1">
    <source>
        <dbReference type="PROSITE-ProRule" id="PRU00047"/>
    </source>
</evidence>
<feature type="region of interest" description="Disordered" evidence="2">
    <location>
        <begin position="329"/>
        <end position="351"/>
    </location>
</feature>
<feature type="region of interest" description="Disordered" evidence="2">
    <location>
        <begin position="219"/>
        <end position="259"/>
    </location>
</feature>
<feature type="compositionally biased region" description="Polar residues" evidence="2">
    <location>
        <begin position="243"/>
        <end position="257"/>
    </location>
</feature>
<protein>
    <recommendedName>
        <fullName evidence="3">CCHC-type domain-containing protein</fullName>
    </recommendedName>
</protein>
<comment type="caution">
    <text evidence="4">The sequence shown here is derived from an EMBL/GenBank/DDBJ whole genome shotgun (WGS) entry which is preliminary data.</text>
</comment>
<feature type="domain" description="CCHC-type" evidence="3">
    <location>
        <begin position="200"/>
        <end position="214"/>
    </location>
</feature>
<dbReference type="Proteomes" id="UP000436088">
    <property type="component" value="Unassembled WGS sequence"/>
</dbReference>
<organism evidence="4 5">
    <name type="scientific">Hibiscus syriacus</name>
    <name type="common">Rose of Sharon</name>
    <dbReference type="NCBI Taxonomy" id="106335"/>
    <lineage>
        <taxon>Eukaryota</taxon>
        <taxon>Viridiplantae</taxon>
        <taxon>Streptophyta</taxon>
        <taxon>Embryophyta</taxon>
        <taxon>Tracheophyta</taxon>
        <taxon>Spermatophyta</taxon>
        <taxon>Magnoliopsida</taxon>
        <taxon>eudicotyledons</taxon>
        <taxon>Gunneridae</taxon>
        <taxon>Pentapetalae</taxon>
        <taxon>rosids</taxon>
        <taxon>malvids</taxon>
        <taxon>Malvales</taxon>
        <taxon>Malvaceae</taxon>
        <taxon>Malvoideae</taxon>
        <taxon>Hibiscus</taxon>
    </lineage>
</organism>
<feature type="region of interest" description="Disordered" evidence="2">
    <location>
        <begin position="29"/>
        <end position="74"/>
    </location>
</feature>
<keyword evidence="1" id="KW-0862">Zinc</keyword>
<feature type="region of interest" description="Disordered" evidence="2">
    <location>
        <begin position="160"/>
        <end position="189"/>
    </location>
</feature>
<dbReference type="PROSITE" id="PS50158">
    <property type="entry name" value="ZF_CCHC"/>
    <property type="match status" value="1"/>
</dbReference>
<feature type="compositionally biased region" description="Polar residues" evidence="2">
    <location>
        <begin position="219"/>
        <end position="230"/>
    </location>
</feature>
<dbReference type="GO" id="GO:0003676">
    <property type="term" value="F:nucleic acid binding"/>
    <property type="evidence" value="ECO:0007669"/>
    <property type="project" value="InterPro"/>
</dbReference>
<dbReference type="InterPro" id="IPR001878">
    <property type="entry name" value="Znf_CCHC"/>
</dbReference>
<dbReference type="AlphaFoldDB" id="A0A6A2ZUG3"/>
<evidence type="ECO:0000313" key="5">
    <source>
        <dbReference type="Proteomes" id="UP000436088"/>
    </source>
</evidence>
<reference evidence="4" key="1">
    <citation type="submission" date="2019-09" db="EMBL/GenBank/DDBJ databases">
        <title>Draft genome information of white flower Hibiscus syriacus.</title>
        <authorList>
            <person name="Kim Y.-M."/>
        </authorList>
    </citation>
    <scope>NUCLEOTIDE SEQUENCE [LARGE SCALE GENOMIC DNA]</scope>
    <source>
        <strain evidence="4">YM2019G1</strain>
    </source>
</reference>
<evidence type="ECO:0000256" key="2">
    <source>
        <dbReference type="SAM" id="MobiDB-lite"/>
    </source>
</evidence>
<evidence type="ECO:0000313" key="4">
    <source>
        <dbReference type="EMBL" id="KAE8695057.1"/>
    </source>
</evidence>
<keyword evidence="1" id="KW-0863">Zinc-finger</keyword>
<keyword evidence="5" id="KW-1185">Reference proteome</keyword>
<dbReference type="PANTHER" id="PTHR31973:SF199">
    <property type="entry name" value="SWIM-TYPE DOMAIN-CONTAINING PROTEIN"/>
    <property type="match status" value="1"/>
</dbReference>
<feature type="region of interest" description="Disordered" evidence="2">
    <location>
        <begin position="273"/>
        <end position="311"/>
    </location>
</feature>
<keyword evidence="1" id="KW-0479">Metal-binding</keyword>
<feature type="compositionally biased region" description="Polar residues" evidence="2">
    <location>
        <begin position="342"/>
        <end position="351"/>
    </location>
</feature>
<feature type="compositionally biased region" description="Acidic residues" evidence="2">
    <location>
        <begin position="48"/>
        <end position="74"/>
    </location>
</feature>
<name>A0A6A2ZUG3_HIBSY</name>
<dbReference type="GO" id="GO:0008270">
    <property type="term" value="F:zinc ion binding"/>
    <property type="evidence" value="ECO:0007669"/>
    <property type="project" value="UniProtKB-KW"/>
</dbReference>
<accession>A0A6A2ZUG3</accession>
<dbReference type="EMBL" id="VEPZ02001096">
    <property type="protein sequence ID" value="KAE8695057.1"/>
    <property type="molecule type" value="Genomic_DNA"/>
</dbReference>
<gene>
    <name evidence="4" type="ORF">F3Y22_tig00110745pilonHSYRG00184</name>
</gene>
<proteinExistence type="predicted"/>
<sequence length="351" mass="40185">MLRVLPSDHNIHIYLECIERLNEHNQNWSEHNEPEIDEAEPVQPEITEPSEPEINEPEQAEPEINEPEINEPESVEPEINEPEIDEPEPAEGLVEVVAELFPNAEHRTCVRHLYSNFKSNGHHKGKALKDQLWMAARATYLRQFEYDMEGMKTPIETMEPILPPTLRRPPGRPHKNKRMEADETPPYTRKVTKRGIKILCRKCGGSGHNVRTCKGQVGRNTRPLQQTSAARRSKLPFRRSNEAVMQNQTSRSRSQQPARVHIVRCMPTPTIPLSQDSCVTQSSPHQQAPTPNQDAMQNQRTSPRAQSPLQGYTLRWMPTPTVHIRQQTYFIQSSPKRHKSDTSGSQPSPQN</sequence>
<feature type="compositionally biased region" description="Polar residues" evidence="2">
    <location>
        <begin position="273"/>
        <end position="310"/>
    </location>
</feature>
<dbReference type="PANTHER" id="PTHR31973">
    <property type="entry name" value="POLYPROTEIN, PUTATIVE-RELATED"/>
    <property type="match status" value="1"/>
</dbReference>
<evidence type="ECO:0000259" key="3">
    <source>
        <dbReference type="PROSITE" id="PS50158"/>
    </source>
</evidence>